<evidence type="ECO:0000259" key="4">
    <source>
        <dbReference type="PROSITE" id="PS50102"/>
    </source>
</evidence>
<feature type="compositionally biased region" description="Acidic residues" evidence="3">
    <location>
        <begin position="164"/>
        <end position="177"/>
    </location>
</feature>
<dbReference type="CDD" id="cd12246">
    <property type="entry name" value="RRM1_U1A_like"/>
    <property type="match status" value="1"/>
</dbReference>
<evidence type="ECO:0000256" key="3">
    <source>
        <dbReference type="SAM" id="MobiDB-lite"/>
    </source>
</evidence>
<name>A0A8H7XX55_PSICU</name>
<evidence type="ECO:0000256" key="1">
    <source>
        <dbReference type="ARBA" id="ARBA00022884"/>
    </source>
</evidence>
<keyword evidence="1 2" id="KW-0694">RNA-binding</keyword>
<feature type="domain" description="RRM" evidence="4">
    <location>
        <begin position="36"/>
        <end position="115"/>
    </location>
</feature>
<dbReference type="Gene3D" id="3.30.70.330">
    <property type="match status" value="2"/>
</dbReference>
<organism evidence="5">
    <name type="scientific">Psilocybe cubensis</name>
    <name type="common">Psychedelic mushroom</name>
    <name type="synonym">Stropharia cubensis</name>
    <dbReference type="NCBI Taxonomy" id="181762"/>
    <lineage>
        <taxon>Eukaryota</taxon>
        <taxon>Fungi</taxon>
        <taxon>Dikarya</taxon>
        <taxon>Basidiomycota</taxon>
        <taxon>Agaricomycotina</taxon>
        <taxon>Agaricomycetes</taxon>
        <taxon>Agaricomycetidae</taxon>
        <taxon>Agaricales</taxon>
        <taxon>Agaricineae</taxon>
        <taxon>Strophariaceae</taxon>
        <taxon>Psilocybe</taxon>
    </lineage>
</organism>
<dbReference type="EMBL" id="JAFIQS010000005">
    <property type="protein sequence ID" value="KAG5169570.1"/>
    <property type="molecule type" value="Genomic_DNA"/>
</dbReference>
<evidence type="ECO:0000313" key="5">
    <source>
        <dbReference type="EMBL" id="KAG5169570.1"/>
    </source>
</evidence>
<protein>
    <recommendedName>
        <fullName evidence="4">RRM domain-containing protein</fullName>
    </recommendedName>
</protein>
<evidence type="ECO:0000256" key="2">
    <source>
        <dbReference type="PROSITE-ProRule" id="PRU00176"/>
    </source>
</evidence>
<feature type="compositionally biased region" description="Polar residues" evidence="3">
    <location>
        <begin position="180"/>
        <end position="198"/>
    </location>
</feature>
<dbReference type="Pfam" id="PF00076">
    <property type="entry name" value="RRM_1"/>
    <property type="match status" value="1"/>
</dbReference>
<dbReference type="PANTHER" id="PTHR10501">
    <property type="entry name" value="U1 SMALL NUCLEAR RIBONUCLEOPROTEIN A/U2 SMALL NUCLEAR RIBONUCLEOPROTEIN B"/>
    <property type="match status" value="1"/>
</dbReference>
<gene>
    <name evidence="5" type="ORF">JR316_006126</name>
</gene>
<feature type="region of interest" description="Disordered" evidence="3">
    <location>
        <begin position="129"/>
        <end position="198"/>
    </location>
</feature>
<dbReference type="AlphaFoldDB" id="A0A8H7XX55"/>
<dbReference type="GO" id="GO:0003723">
    <property type="term" value="F:RNA binding"/>
    <property type="evidence" value="ECO:0007669"/>
    <property type="project" value="UniProtKB-UniRule"/>
</dbReference>
<feature type="compositionally biased region" description="Polar residues" evidence="3">
    <location>
        <begin position="132"/>
        <end position="144"/>
    </location>
</feature>
<proteinExistence type="predicted"/>
<dbReference type="OrthoDB" id="277802at2759"/>
<comment type="caution">
    <text evidence="5">The sequence shown here is derived from an EMBL/GenBank/DDBJ whole genome shotgun (WGS) entry which is preliminary data.</text>
</comment>
<dbReference type="InterPro" id="IPR012677">
    <property type="entry name" value="Nucleotide-bd_a/b_plait_sf"/>
</dbReference>
<accession>A0A8H7XX55</accession>
<dbReference type="InterPro" id="IPR035979">
    <property type="entry name" value="RBD_domain_sf"/>
</dbReference>
<dbReference type="FunFam" id="3.30.70.330:FF:000039">
    <property type="entry name" value="U1 small nuclear ribonucleoprotein A"/>
    <property type="match status" value="1"/>
</dbReference>
<feature type="domain" description="RRM" evidence="4">
    <location>
        <begin position="199"/>
        <end position="279"/>
    </location>
</feature>
<dbReference type="SUPFAM" id="SSF54928">
    <property type="entry name" value="RNA-binding domain, RBD"/>
    <property type="match status" value="1"/>
</dbReference>
<sequence>MHFVGMCPLLARPNQTIVKVLQSRTIMSSSTNQPNTTLYIKNLNDKVNKEELKTQLFALFTTYGKIIDIIASKSQKMRGQAFLVFTDLAGATSAMRACEGMIFYDKPLHIDYAKSKSYATLRAEDPDFVPPTSANASSIVTQNGKRQRDGEPESDRQTKREKADDSDEEMEIDDEDETPQKNSSAAPTSVPTEVQQPSSRLLCTNLPQEVTDDVLSVLFQQYKGFQKTHVTWSPALNPAGIRVKMAQVMFESAELAITAKDALDGFTLKKGWQMSVVYI</sequence>
<dbReference type="InterPro" id="IPR000504">
    <property type="entry name" value="RRM_dom"/>
</dbReference>
<feature type="compositionally biased region" description="Basic and acidic residues" evidence="3">
    <location>
        <begin position="146"/>
        <end position="163"/>
    </location>
</feature>
<dbReference type="PROSITE" id="PS50102">
    <property type="entry name" value="RRM"/>
    <property type="match status" value="2"/>
</dbReference>
<dbReference type="SMART" id="SM00360">
    <property type="entry name" value="RRM"/>
    <property type="match status" value="2"/>
</dbReference>
<reference evidence="5" key="1">
    <citation type="submission" date="2021-02" db="EMBL/GenBank/DDBJ databases">
        <title>Psilocybe cubensis genome.</title>
        <authorList>
            <person name="Mckernan K.J."/>
            <person name="Crawford S."/>
            <person name="Trippe A."/>
            <person name="Kane L.T."/>
            <person name="Mclaughlin S."/>
        </authorList>
    </citation>
    <scope>NUCLEOTIDE SEQUENCE [LARGE SCALE GENOMIC DNA]</scope>
    <source>
        <strain evidence="5">MGC-MH-2018</strain>
    </source>
</reference>